<dbReference type="InterPro" id="IPR019165">
    <property type="entry name" value="Peptidase_M76_ATP23"/>
</dbReference>
<evidence type="ECO:0000256" key="6">
    <source>
        <dbReference type="RuleBase" id="RU364057"/>
    </source>
</evidence>
<evidence type="ECO:0000256" key="1">
    <source>
        <dbReference type="ARBA" id="ARBA00009915"/>
    </source>
</evidence>
<evidence type="ECO:0000256" key="4">
    <source>
        <dbReference type="ARBA" id="ARBA00022801"/>
    </source>
</evidence>
<keyword evidence="3 6" id="KW-0479">Metal-binding</keyword>
<dbReference type="GO" id="GO:0005739">
    <property type="term" value="C:mitochondrion"/>
    <property type="evidence" value="ECO:0007669"/>
    <property type="project" value="GOC"/>
</dbReference>
<keyword evidence="4 6" id="KW-0378">Hydrolase</keyword>
<evidence type="ECO:0000256" key="5">
    <source>
        <dbReference type="ARBA" id="ARBA00023049"/>
    </source>
</evidence>
<dbReference type="GO" id="GO:0034982">
    <property type="term" value="P:mitochondrial protein processing"/>
    <property type="evidence" value="ECO:0007669"/>
    <property type="project" value="TreeGrafter"/>
</dbReference>
<evidence type="ECO:0000313" key="7">
    <source>
        <dbReference type="EMBL" id="KAK9819366.1"/>
    </source>
</evidence>
<dbReference type="GO" id="GO:0046872">
    <property type="term" value="F:metal ion binding"/>
    <property type="evidence" value="ECO:0007669"/>
    <property type="project" value="UniProtKB-KW"/>
</dbReference>
<accession>A0AAW1QDB8</accession>
<keyword evidence="8" id="KW-1185">Reference proteome</keyword>
<gene>
    <name evidence="7" type="ORF">WJX81_004118</name>
</gene>
<reference evidence="7 8" key="1">
    <citation type="journal article" date="2024" name="Nat. Commun.">
        <title>Phylogenomics reveals the evolutionary origins of lichenization in chlorophyte algae.</title>
        <authorList>
            <person name="Puginier C."/>
            <person name="Libourel C."/>
            <person name="Otte J."/>
            <person name="Skaloud P."/>
            <person name="Haon M."/>
            <person name="Grisel S."/>
            <person name="Petersen M."/>
            <person name="Berrin J.G."/>
            <person name="Delaux P.M."/>
            <person name="Dal Grande F."/>
            <person name="Keller J."/>
        </authorList>
    </citation>
    <scope>NUCLEOTIDE SEQUENCE [LARGE SCALE GENOMIC DNA]</scope>
    <source>
        <strain evidence="7 8">SAG 245.80</strain>
    </source>
</reference>
<dbReference type="EMBL" id="JALJOU010000122">
    <property type="protein sequence ID" value="KAK9819366.1"/>
    <property type="molecule type" value="Genomic_DNA"/>
</dbReference>
<evidence type="ECO:0000256" key="2">
    <source>
        <dbReference type="ARBA" id="ARBA00022670"/>
    </source>
</evidence>
<comment type="caution">
    <text evidence="7">The sequence shown here is derived from an EMBL/GenBank/DDBJ whole genome shotgun (WGS) entry which is preliminary data.</text>
</comment>
<dbReference type="EC" id="3.4.24.-" evidence="6"/>
<comment type="similarity">
    <text evidence="1 6">Belongs to the peptidase M76 family.</text>
</comment>
<evidence type="ECO:0000256" key="3">
    <source>
        <dbReference type="ARBA" id="ARBA00022723"/>
    </source>
</evidence>
<sequence>MGEKEEAQSNKRWPAGTTEAECERLVERALLRDPTVKFMVDKLEEAGCSTGRNFFRIEKCSVQVGGGFRPPDGVVICHNHLSSQEEVSHALTHELIHAYDHCRSRDLDWTNCEHHACSEVRSASLSGDCHYKLELARGNWRFKGQHQRCVRRRAELSVAMNPHCSLTAKAAVDSAFERCFADTAPFDRIPP</sequence>
<dbReference type="GO" id="GO:0004222">
    <property type="term" value="F:metalloendopeptidase activity"/>
    <property type="evidence" value="ECO:0007669"/>
    <property type="project" value="InterPro"/>
</dbReference>
<dbReference type="AlphaFoldDB" id="A0AAW1QDB8"/>
<proteinExistence type="inferred from homology"/>
<dbReference type="PANTHER" id="PTHR21711:SF0">
    <property type="entry name" value="MITOCHONDRIAL INNER MEMBRANE PROTEASE ATP23 HOMOLOG"/>
    <property type="match status" value="1"/>
</dbReference>
<dbReference type="PANTHER" id="PTHR21711">
    <property type="entry name" value="MITOCHONDRIAL INNER MEMBRANE PROTEASE"/>
    <property type="match status" value="1"/>
</dbReference>
<protein>
    <recommendedName>
        <fullName evidence="6">Mitochondrial inner membrane protease ATP23</fullName>
        <ecNumber evidence="6">3.4.24.-</ecNumber>
    </recommendedName>
</protein>
<name>A0AAW1QDB8_9CHLO</name>
<organism evidence="7 8">
    <name type="scientific">Elliptochloris bilobata</name>
    <dbReference type="NCBI Taxonomy" id="381761"/>
    <lineage>
        <taxon>Eukaryota</taxon>
        <taxon>Viridiplantae</taxon>
        <taxon>Chlorophyta</taxon>
        <taxon>core chlorophytes</taxon>
        <taxon>Trebouxiophyceae</taxon>
        <taxon>Trebouxiophyceae incertae sedis</taxon>
        <taxon>Elliptochloris clade</taxon>
        <taxon>Elliptochloris</taxon>
    </lineage>
</organism>
<keyword evidence="2 6" id="KW-0645">Protease</keyword>
<dbReference type="GO" id="GO:0033615">
    <property type="term" value="P:mitochondrial proton-transporting ATP synthase complex assembly"/>
    <property type="evidence" value="ECO:0007669"/>
    <property type="project" value="TreeGrafter"/>
</dbReference>
<dbReference type="Proteomes" id="UP001445335">
    <property type="component" value="Unassembled WGS sequence"/>
</dbReference>
<evidence type="ECO:0000313" key="8">
    <source>
        <dbReference type="Proteomes" id="UP001445335"/>
    </source>
</evidence>
<keyword evidence="5 6" id="KW-0482">Metalloprotease</keyword>
<dbReference type="Pfam" id="PF09768">
    <property type="entry name" value="Peptidase_M76"/>
    <property type="match status" value="1"/>
</dbReference>